<evidence type="ECO:0000259" key="6">
    <source>
        <dbReference type="SMART" id="SM00829"/>
    </source>
</evidence>
<dbReference type="Gene3D" id="3.40.50.720">
    <property type="entry name" value="NAD(P)-binding Rossmann-like Domain"/>
    <property type="match status" value="1"/>
</dbReference>
<accession>A0A2R6Y3S6</accession>
<comment type="similarity">
    <text evidence="2">Belongs to the zinc-containing alcohol dehydrogenase family.</text>
</comment>
<dbReference type="Proteomes" id="UP000244338">
    <property type="component" value="Unassembled WGS sequence"/>
</dbReference>
<dbReference type="PANTHER" id="PTHR43350">
    <property type="entry name" value="NAD-DEPENDENT ALCOHOL DEHYDROGENASE"/>
    <property type="match status" value="1"/>
</dbReference>
<evidence type="ECO:0000256" key="5">
    <source>
        <dbReference type="ARBA" id="ARBA00023002"/>
    </source>
</evidence>
<dbReference type="GO" id="GO:0046872">
    <property type="term" value="F:metal ion binding"/>
    <property type="evidence" value="ECO:0007669"/>
    <property type="project" value="UniProtKB-KW"/>
</dbReference>
<name>A0A2R6Y3S6_9BACL</name>
<comment type="caution">
    <text evidence="7">The sequence shown here is derived from an EMBL/GenBank/DDBJ whole genome shotgun (WGS) entry which is preliminary data.</text>
</comment>
<evidence type="ECO:0000313" key="8">
    <source>
        <dbReference type="Proteomes" id="UP000244338"/>
    </source>
</evidence>
<reference evidence="8" key="1">
    <citation type="journal article" date="2018" name="Sci. Rep.">
        <title>Lignite coal burning seam in the remote Altai Mountains harbors a hydrogen-driven thermophilic microbial community.</title>
        <authorList>
            <person name="Kadnikov V.V."/>
            <person name="Mardanov A.V."/>
            <person name="Ivasenko D.A."/>
            <person name="Antsiferov D.V."/>
            <person name="Beletsky A.V."/>
            <person name="Karnachuk O.V."/>
            <person name="Ravin N.V."/>
        </authorList>
    </citation>
    <scope>NUCLEOTIDE SEQUENCE [LARGE SCALE GENOMIC DNA]</scope>
</reference>
<feature type="domain" description="Enoyl reductase (ER)" evidence="6">
    <location>
        <begin position="9"/>
        <end position="325"/>
    </location>
</feature>
<dbReference type="GO" id="GO:0016491">
    <property type="term" value="F:oxidoreductase activity"/>
    <property type="evidence" value="ECO:0007669"/>
    <property type="project" value="UniProtKB-KW"/>
</dbReference>
<gene>
    <name evidence="7" type="ORF">BSOLF_1650</name>
</gene>
<proteinExistence type="inferred from homology"/>
<evidence type="ECO:0000256" key="2">
    <source>
        <dbReference type="ARBA" id="ARBA00008072"/>
    </source>
</evidence>
<dbReference type="CDD" id="cd08255">
    <property type="entry name" value="2-desacetyl-2-hydroxyethyl_bacteriochlorophyllide_like"/>
    <property type="match status" value="1"/>
</dbReference>
<dbReference type="Pfam" id="PF08240">
    <property type="entry name" value="ADH_N"/>
    <property type="match status" value="1"/>
</dbReference>
<dbReference type="InterPro" id="IPR013154">
    <property type="entry name" value="ADH-like_N"/>
</dbReference>
<keyword evidence="4" id="KW-0862">Zinc</keyword>
<dbReference type="InterPro" id="IPR011032">
    <property type="entry name" value="GroES-like_sf"/>
</dbReference>
<dbReference type="SUPFAM" id="SSF51735">
    <property type="entry name" value="NAD(P)-binding Rossmann-fold domains"/>
    <property type="match status" value="1"/>
</dbReference>
<dbReference type="PANTHER" id="PTHR43350:SF19">
    <property type="entry name" value="D-GULOSIDE 3-DEHYDROGENASE"/>
    <property type="match status" value="1"/>
</dbReference>
<keyword evidence="5" id="KW-0560">Oxidoreductase</keyword>
<evidence type="ECO:0000256" key="3">
    <source>
        <dbReference type="ARBA" id="ARBA00022723"/>
    </source>
</evidence>
<dbReference type="SUPFAM" id="SSF50129">
    <property type="entry name" value="GroES-like"/>
    <property type="match status" value="1"/>
</dbReference>
<dbReference type="Gene3D" id="3.90.180.10">
    <property type="entry name" value="Medium-chain alcohol dehydrogenases, catalytic domain"/>
    <property type="match status" value="2"/>
</dbReference>
<dbReference type="EMBL" id="PEBX01000008">
    <property type="protein sequence ID" value="PTQ57334.1"/>
    <property type="molecule type" value="Genomic_DNA"/>
</dbReference>
<evidence type="ECO:0000256" key="4">
    <source>
        <dbReference type="ARBA" id="ARBA00022833"/>
    </source>
</evidence>
<sequence>MKAVVAHAGEADVLELAVPELRDNSVLVKTHYSAVSTGTELMLLGQSRHKAEPVYLGYSAAGEVVAVGAGVKHVGVGDRVACYGSPYVRHAEYLLVPKQLVVPIPAQVDLREAAFVGLGAIAIHALRQADLHFGEHVVIVGLGILGQIIAQVAHAAAFNVLAHDILRDRCRVLQDMGIGRASHAKEELAQMIDELTDGEGVDAVILSTQGGDEALLNQAFKWVRDRGSVLIVGDMNVAFSRELMYEKEARVLISRAGGPGRYDERYERDGHAYPIGYVRWTEHRNMYEFIRLLATNRVHLAPLFTHRAPVEEAPQFYRSLIRDERGTALGVIIEY</sequence>
<dbReference type="InterPro" id="IPR013149">
    <property type="entry name" value="ADH-like_C"/>
</dbReference>
<dbReference type="InterPro" id="IPR036291">
    <property type="entry name" value="NAD(P)-bd_dom_sf"/>
</dbReference>
<evidence type="ECO:0000313" key="7">
    <source>
        <dbReference type="EMBL" id="PTQ57334.1"/>
    </source>
</evidence>
<evidence type="ECO:0000256" key="1">
    <source>
        <dbReference type="ARBA" id="ARBA00001947"/>
    </source>
</evidence>
<dbReference type="Pfam" id="PF00107">
    <property type="entry name" value="ADH_zinc_N"/>
    <property type="match status" value="1"/>
</dbReference>
<dbReference type="SMART" id="SM00829">
    <property type="entry name" value="PKS_ER"/>
    <property type="match status" value="1"/>
</dbReference>
<protein>
    <submittedName>
        <fullName evidence="7">Putative zinc-binding dehydrogenase</fullName>
    </submittedName>
</protein>
<dbReference type="InterPro" id="IPR020843">
    <property type="entry name" value="ER"/>
</dbReference>
<dbReference type="AlphaFoldDB" id="A0A2R6Y3S6"/>
<comment type="cofactor">
    <cofactor evidence="1">
        <name>Zn(2+)</name>
        <dbReference type="ChEBI" id="CHEBI:29105"/>
    </cofactor>
</comment>
<keyword evidence="3" id="KW-0479">Metal-binding</keyword>
<organism evidence="7 8">
    <name type="scientific">Candidatus Carbonibacillus altaicus</name>
    <dbReference type="NCBI Taxonomy" id="2163959"/>
    <lineage>
        <taxon>Bacteria</taxon>
        <taxon>Bacillati</taxon>
        <taxon>Bacillota</taxon>
        <taxon>Bacilli</taxon>
        <taxon>Bacillales</taxon>
        <taxon>Candidatus Carbonibacillus</taxon>
    </lineage>
</organism>